<evidence type="ECO:0000259" key="3">
    <source>
        <dbReference type="Pfam" id="PF03109"/>
    </source>
</evidence>
<dbReference type="AlphaFoldDB" id="A0A0L6U1E9"/>
<dbReference type="STRING" id="52689.AKG39_07920"/>
<evidence type="ECO:0000313" key="5">
    <source>
        <dbReference type="Proteomes" id="UP000036873"/>
    </source>
</evidence>
<comment type="caution">
    <text evidence="4">The sequence shown here is derived from an EMBL/GenBank/DDBJ whole genome shotgun (WGS) entry which is preliminary data.</text>
</comment>
<dbReference type="InterPro" id="IPR050154">
    <property type="entry name" value="UbiB_kinase"/>
</dbReference>
<dbReference type="PANTHER" id="PTHR10566">
    <property type="entry name" value="CHAPERONE-ACTIVITY OF BC1 COMPLEX CABC1 -RELATED"/>
    <property type="match status" value="1"/>
</dbReference>
<keyword evidence="2" id="KW-0812">Transmembrane</keyword>
<feature type="transmembrane region" description="Helical" evidence="2">
    <location>
        <begin position="504"/>
        <end position="527"/>
    </location>
</feature>
<dbReference type="Proteomes" id="UP000036873">
    <property type="component" value="Unassembled WGS sequence"/>
</dbReference>
<dbReference type="PATRIC" id="fig|52689.4.peg.711"/>
<dbReference type="InterPro" id="IPR011009">
    <property type="entry name" value="Kinase-like_dom_sf"/>
</dbReference>
<feature type="transmembrane region" description="Helical" evidence="2">
    <location>
        <begin position="479"/>
        <end position="498"/>
    </location>
</feature>
<keyword evidence="5" id="KW-1185">Reference proteome</keyword>
<protein>
    <submittedName>
        <fullName evidence="4">ABC transporter</fullName>
    </submittedName>
</protein>
<dbReference type="SUPFAM" id="SSF56112">
    <property type="entry name" value="Protein kinase-like (PK-like)"/>
    <property type="match status" value="1"/>
</dbReference>
<accession>A0A0L6U1E9</accession>
<dbReference type="Pfam" id="PF03109">
    <property type="entry name" value="ABC1"/>
    <property type="match status" value="1"/>
</dbReference>
<feature type="domain" description="ABC1 atypical kinase-like" evidence="3">
    <location>
        <begin position="74"/>
        <end position="314"/>
    </location>
</feature>
<evidence type="ECO:0000256" key="1">
    <source>
        <dbReference type="ARBA" id="ARBA00009670"/>
    </source>
</evidence>
<gene>
    <name evidence="4" type="ORF">AKG39_07920</name>
</gene>
<evidence type="ECO:0000313" key="4">
    <source>
        <dbReference type="EMBL" id="KNZ42177.1"/>
    </source>
</evidence>
<proteinExistence type="inferred from homology"/>
<sequence length="536" mass="60036">MVRKRKKEKPKKTNGKRMKKILSILVKQDITKGLTPEKLRLILEDLGPTFVKVGQILSMRQDVLPREYCKELEKLRTQVKPMAYETVIGVMENEYSRSMADIFLEFNKESLGSASIAQVHAAVLKDGSKVVVKIQRPGIYDVMAQDIVLLQRAVGVLNIASGMGNVVDFRMILDEIWNTAKLEMDFLNEAQNAHRFFKLNQDINYVSCPLIYDEYTTSKVLIMEYIEGIEIDQTEALIAAGYDLKEIGIKFAENFVKQVIDDGFFQADPHPGNIIIRDGQIIWIDLGMMGTLSKRDMGLFRRSVKAIAISDIESLEGVILAMGVHKGPRINHAKLYEDIDMMLQEYGTEDLSNVNIGRVMEEMMRIAGDNHIAMPSGISMLSRGVITIEGVISVVTPEINIVSIMTNHMTGQELKDFDLQKFIETNGRRFLISEDKSIDIPGQISDLLRQTNKGQLKVNLELLGSEEPLGEIDKMVNKIVTCVITAALLISSSFIATTDMTPKILGIPALGVIGYFVAMILGGNLIYSISKKKKQR</sequence>
<dbReference type="EMBL" id="LGYO01000019">
    <property type="protein sequence ID" value="KNZ42177.1"/>
    <property type="molecule type" value="Genomic_DNA"/>
</dbReference>
<evidence type="ECO:0000256" key="2">
    <source>
        <dbReference type="SAM" id="Phobius"/>
    </source>
</evidence>
<name>A0A0L6U1E9_9FIRM</name>
<dbReference type="InterPro" id="IPR004147">
    <property type="entry name" value="ABC1_dom"/>
</dbReference>
<dbReference type="CDD" id="cd05121">
    <property type="entry name" value="ABC1_ADCK3-like"/>
    <property type="match status" value="1"/>
</dbReference>
<organism evidence="4 5">
    <name type="scientific">Acetobacterium bakii</name>
    <dbReference type="NCBI Taxonomy" id="52689"/>
    <lineage>
        <taxon>Bacteria</taxon>
        <taxon>Bacillati</taxon>
        <taxon>Bacillota</taxon>
        <taxon>Clostridia</taxon>
        <taxon>Eubacteriales</taxon>
        <taxon>Eubacteriaceae</taxon>
        <taxon>Acetobacterium</taxon>
    </lineage>
</organism>
<comment type="similarity">
    <text evidence="1">Belongs to the protein kinase superfamily. ADCK protein kinase family.</text>
</comment>
<keyword evidence="2" id="KW-0472">Membrane</keyword>
<reference evidence="5" key="1">
    <citation type="submission" date="2015-07" db="EMBL/GenBank/DDBJ databases">
        <title>Draft genome sequence of Acetobacterium bakii DSM 8293, a potential psychrophilic chemical producer through syngas fermentation.</title>
        <authorList>
            <person name="Song Y."/>
            <person name="Hwang S."/>
            <person name="Cho B.-K."/>
        </authorList>
    </citation>
    <scope>NUCLEOTIDE SEQUENCE [LARGE SCALE GENOMIC DNA]</scope>
    <source>
        <strain evidence="5">DSM 8239</strain>
    </source>
</reference>
<dbReference type="RefSeq" id="WP_050739938.1">
    <property type="nucleotide sequence ID" value="NZ_LGYO01000019.1"/>
</dbReference>
<dbReference type="PANTHER" id="PTHR10566:SF113">
    <property type="entry name" value="PROTEIN ACTIVITY OF BC1 COMPLEX KINASE 7, CHLOROPLASTIC"/>
    <property type="match status" value="1"/>
</dbReference>
<keyword evidence="2" id="KW-1133">Transmembrane helix</keyword>